<organism evidence="1 2">
    <name type="scientific">Vitis vinifera</name>
    <name type="common">Grape</name>
    <dbReference type="NCBI Taxonomy" id="29760"/>
    <lineage>
        <taxon>Eukaryota</taxon>
        <taxon>Viridiplantae</taxon>
        <taxon>Streptophyta</taxon>
        <taxon>Embryophyta</taxon>
        <taxon>Tracheophyta</taxon>
        <taxon>Spermatophyta</taxon>
        <taxon>Magnoliopsida</taxon>
        <taxon>eudicotyledons</taxon>
        <taxon>Gunneridae</taxon>
        <taxon>Pentapetalae</taxon>
        <taxon>rosids</taxon>
        <taxon>Vitales</taxon>
        <taxon>Vitaceae</taxon>
        <taxon>Viteae</taxon>
        <taxon>Vitis</taxon>
    </lineage>
</organism>
<accession>A0A438E2L2</accession>
<reference evidence="1 2" key="1">
    <citation type="journal article" date="2018" name="PLoS Genet.">
        <title>Population sequencing reveals clonal diversity and ancestral inbreeding in the grapevine cultivar Chardonnay.</title>
        <authorList>
            <person name="Roach M.J."/>
            <person name="Johnson D.L."/>
            <person name="Bohlmann J."/>
            <person name="van Vuuren H.J."/>
            <person name="Jones S.J."/>
            <person name="Pretorius I.S."/>
            <person name="Schmidt S.A."/>
            <person name="Borneman A.R."/>
        </authorList>
    </citation>
    <scope>NUCLEOTIDE SEQUENCE [LARGE SCALE GENOMIC DNA]</scope>
    <source>
        <strain evidence="2">cv. Chardonnay</strain>
        <tissue evidence="1">Leaf</tissue>
    </source>
</reference>
<gene>
    <name evidence="1" type="ORF">CK203_081586</name>
</gene>
<proteinExistence type="predicted"/>
<dbReference type="EMBL" id="QGNW01001422">
    <property type="protein sequence ID" value="RVW41938.1"/>
    <property type="molecule type" value="Genomic_DNA"/>
</dbReference>
<dbReference type="Proteomes" id="UP000288805">
    <property type="component" value="Unassembled WGS sequence"/>
</dbReference>
<evidence type="ECO:0000313" key="2">
    <source>
        <dbReference type="Proteomes" id="UP000288805"/>
    </source>
</evidence>
<name>A0A438E2L2_VITVI</name>
<protein>
    <submittedName>
        <fullName evidence="1">Uncharacterized protein</fullName>
    </submittedName>
</protein>
<comment type="caution">
    <text evidence="1">The sequence shown here is derived from an EMBL/GenBank/DDBJ whole genome shotgun (WGS) entry which is preliminary data.</text>
</comment>
<sequence length="328" mass="35646">MNSGCSVPNRNSEGDAIKLWTIVGYNGLGDSEATDDVFPYELGDILVFDASICFSFHPFTEVIRGDREISFGRVRLGGPTMSMPHCAKGQGPEIGFKVSDGICGMGAPYAPEIVLQNDFHVLPRATQLIRTGPLNGLDIEECCPEVSCNVVLFHSWPSGCFASMVLQVEASVTEGLVCTCIGNNMASLMGREAAMLPRRRRAHFQQGTPTGWIAPDVLPVGDCRRSPTSDPNDREAPSTRKVHHSSYLGSLCWMGLREYSSTKSAITWPFMDNLGWNSIPIRSILWPIVAFFRLSLVCVECCEGVGQLKRPPGGLGNRAELLGGTSKS</sequence>
<dbReference type="AlphaFoldDB" id="A0A438E2L2"/>
<evidence type="ECO:0000313" key="1">
    <source>
        <dbReference type="EMBL" id="RVW41938.1"/>
    </source>
</evidence>